<evidence type="ECO:0000256" key="3">
    <source>
        <dbReference type="ARBA" id="ARBA00020352"/>
    </source>
</evidence>
<dbReference type="AlphaFoldDB" id="E6QS09"/>
<name>E6QS09_9ZZZZ</name>
<evidence type="ECO:0000256" key="5">
    <source>
        <dbReference type="ARBA" id="ARBA00022695"/>
    </source>
</evidence>
<evidence type="ECO:0000256" key="1">
    <source>
        <dbReference type="ARBA" id="ARBA00001936"/>
    </source>
</evidence>
<dbReference type="GO" id="GO:0008408">
    <property type="term" value="F:3'-5' exonuclease activity"/>
    <property type="evidence" value="ECO:0007669"/>
    <property type="project" value="TreeGrafter"/>
</dbReference>
<keyword evidence="4 15" id="KW-0808">Transferase</keyword>
<dbReference type="GO" id="GO:0005829">
    <property type="term" value="C:cytosol"/>
    <property type="evidence" value="ECO:0007669"/>
    <property type="project" value="TreeGrafter"/>
</dbReference>
<dbReference type="SUPFAM" id="SSF53098">
    <property type="entry name" value="Ribonuclease H-like"/>
    <property type="match status" value="1"/>
</dbReference>
<dbReference type="SMART" id="SM00479">
    <property type="entry name" value="EXOIII"/>
    <property type="match status" value="1"/>
</dbReference>
<evidence type="ECO:0000256" key="10">
    <source>
        <dbReference type="ARBA" id="ARBA00022839"/>
    </source>
</evidence>
<dbReference type="EMBL" id="CABR01000065">
    <property type="protein sequence ID" value="CBI10031.1"/>
    <property type="molecule type" value="Genomic_DNA"/>
</dbReference>
<dbReference type="GO" id="GO:0045004">
    <property type="term" value="P:DNA replication proofreading"/>
    <property type="evidence" value="ECO:0007669"/>
    <property type="project" value="TreeGrafter"/>
</dbReference>
<feature type="domain" description="Exonuclease" evidence="14">
    <location>
        <begin position="3"/>
        <end position="174"/>
    </location>
</feature>
<dbReference type="GO" id="GO:0003677">
    <property type="term" value="F:DNA binding"/>
    <property type="evidence" value="ECO:0007669"/>
    <property type="project" value="InterPro"/>
</dbReference>
<evidence type="ECO:0000256" key="12">
    <source>
        <dbReference type="ARBA" id="ARBA00022932"/>
    </source>
</evidence>
<dbReference type="PANTHER" id="PTHR30231">
    <property type="entry name" value="DNA POLYMERASE III SUBUNIT EPSILON"/>
    <property type="match status" value="1"/>
</dbReference>
<dbReference type="GO" id="GO:0003887">
    <property type="term" value="F:DNA-directed DNA polymerase activity"/>
    <property type="evidence" value="ECO:0007669"/>
    <property type="project" value="UniProtKB-KW"/>
</dbReference>
<dbReference type="InterPro" id="IPR012337">
    <property type="entry name" value="RNaseH-like_sf"/>
</dbReference>
<comment type="caution">
    <text evidence="15">The sequence shown here is derived from an EMBL/GenBank/DDBJ whole genome shotgun (WGS) entry which is preliminary data.</text>
</comment>
<dbReference type="InterPro" id="IPR006054">
    <property type="entry name" value="DnaQ"/>
</dbReference>
<evidence type="ECO:0000256" key="4">
    <source>
        <dbReference type="ARBA" id="ARBA00022679"/>
    </source>
</evidence>
<dbReference type="PANTHER" id="PTHR30231:SF41">
    <property type="entry name" value="DNA POLYMERASE III SUBUNIT EPSILON"/>
    <property type="match status" value="1"/>
</dbReference>
<reference evidence="15" key="1">
    <citation type="submission" date="2009-10" db="EMBL/GenBank/DDBJ databases">
        <title>Diversity of trophic interactions inside an arsenic-rich microbial ecosystem.</title>
        <authorList>
            <person name="Bertin P.N."/>
            <person name="Heinrich-Salmeron A."/>
            <person name="Pelletier E."/>
            <person name="Goulhen-Chollet F."/>
            <person name="Arsene-Ploetze F."/>
            <person name="Gallien S."/>
            <person name="Calteau A."/>
            <person name="Vallenet D."/>
            <person name="Casiot C."/>
            <person name="Chane-Woon-Ming B."/>
            <person name="Giloteaux L."/>
            <person name="Barakat M."/>
            <person name="Bonnefoy V."/>
            <person name="Bruneel O."/>
            <person name="Chandler M."/>
            <person name="Cleiss J."/>
            <person name="Duran R."/>
            <person name="Elbaz-Poulichet F."/>
            <person name="Fonknechten N."/>
            <person name="Lauga B."/>
            <person name="Mornico D."/>
            <person name="Ortet P."/>
            <person name="Schaeffer C."/>
            <person name="Siguier P."/>
            <person name="Alexander Thil Smith A."/>
            <person name="Van Dorsselaer A."/>
            <person name="Weissenbach J."/>
            <person name="Medigue C."/>
            <person name="Le Paslier D."/>
        </authorList>
    </citation>
    <scope>NUCLEOTIDE SEQUENCE</scope>
</reference>
<evidence type="ECO:0000256" key="2">
    <source>
        <dbReference type="ARBA" id="ARBA00001946"/>
    </source>
</evidence>
<keyword evidence="11" id="KW-0460">Magnesium</keyword>
<dbReference type="NCBIfam" id="NF004316">
    <property type="entry name" value="PRK05711.1"/>
    <property type="match status" value="1"/>
</dbReference>
<dbReference type="GO" id="GO:0046872">
    <property type="term" value="F:metal ion binding"/>
    <property type="evidence" value="ECO:0007669"/>
    <property type="project" value="UniProtKB-KW"/>
</dbReference>
<accession>E6QS09</accession>
<dbReference type="NCBIfam" id="TIGR01406">
    <property type="entry name" value="dnaQ_proteo"/>
    <property type="match status" value="1"/>
</dbReference>
<dbReference type="InterPro" id="IPR013520">
    <property type="entry name" value="Ribonucl_H"/>
</dbReference>
<dbReference type="FunFam" id="3.30.420.10:FF:000012">
    <property type="entry name" value="DNA polymerase III subunit epsilon"/>
    <property type="match status" value="1"/>
</dbReference>
<organism evidence="15">
    <name type="scientific">mine drainage metagenome</name>
    <dbReference type="NCBI Taxonomy" id="410659"/>
    <lineage>
        <taxon>unclassified sequences</taxon>
        <taxon>metagenomes</taxon>
        <taxon>ecological metagenomes</taxon>
    </lineage>
</organism>
<dbReference type="CDD" id="cd06131">
    <property type="entry name" value="DNA_pol_III_epsilon_Ecoli_like"/>
    <property type="match status" value="1"/>
</dbReference>
<gene>
    <name evidence="15" type="primary">dnaQ</name>
    <name evidence="15" type="ORF">CARN7_0788</name>
</gene>
<keyword evidence="5 15" id="KW-0548">Nucleotidyltransferase</keyword>
<sequence>MSRQIFLDTETTGLEPRLGHRIIEIAGVEMLNRRLTGRHFHRYLNPDRDIDAGAEAVHGLSRAFLQDKPRFGDVAQAFLDYLGDAELVIHNAPFDIGFLNAELSLLNQAPLTGRNVVLDTLKMARDLHPGQKNNLDALCRRYEIDNTRRTLHGALLDAELLASVYLAMTRGQDSLMTGMDLPQQQSADKPAPPVFGDIKVLYASEDELSMHSAALAAIQKDGKEGCVWLMQGEAVDMP</sequence>
<keyword evidence="10" id="KW-0269">Exonuclease</keyword>
<dbReference type="InterPro" id="IPR036397">
    <property type="entry name" value="RNaseH_sf"/>
</dbReference>
<evidence type="ECO:0000256" key="8">
    <source>
        <dbReference type="ARBA" id="ARBA00022723"/>
    </source>
</evidence>
<evidence type="ECO:0000259" key="14">
    <source>
        <dbReference type="SMART" id="SM00479"/>
    </source>
</evidence>
<evidence type="ECO:0000256" key="11">
    <source>
        <dbReference type="ARBA" id="ARBA00022842"/>
    </source>
</evidence>
<dbReference type="NCBIfam" id="TIGR00573">
    <property type="entry name" value="dnaq"/>
    <property type="match status" value="1"/>
</dbReference>
<evidence type="ECO:0000256" key="13">
    <source>
        <dbReference type="ARBA" id="ARBA00023211"/>
    </source>
</evidence>
<keyword evidence="7" id="KW-0540">Nuclease</keyword>
<protein>
    <recommendedName>
        <fullName evidence="3">DNA polymerase III subunit epsilon</fullName>
    </recommendedName>
</protein>
<keyword evidence="13" id="KW-0464">Manganese</keyword>
<evidence type="ECO:0000256" key="7">
    <source>
        <dbReference type="ARBA" id="ARBA00022722"/>
    </source>
</evidence>
<evidence type="ECO:0000256" key="6">
    <source>
        <dbReference type="ARBA" id="ARBA00022705"/>
    </source>
</evidence>
<dbReference type="Gene3D" id="3.30.420.10">
    <property type="entry name" value="Ribonuclease H-like superfamily/Ribonuclease H"/>
    <property type="match status" value="1"/>
</dbReference>
<keyword evidence="8" id="KW-0479">Metal-binding</keyword>
<dbReference type="Pfam" id="PF00929">
    <property type="entry name" value="RNase_T"/>
    <property type="match status" value="1"/>
</dbReference>
<dbReference type="InterPro" id="IPR006309">
    <property type="entry name" value="DnaQ_proteo"/>
</dbReference>
<keyword evidence="9" id="KW-0378">Hydrolase</keyword>
<keyword evidence="6" id="KW-0235">DNA replication</keyword>
<evidence type="ECO:0000256" key="9">
    <source>
        <dbReference type="ARBA" id="ARBA00022801"/>
    </source>
</evidence>
<evidence type="ECO:0000313" key="15">
    <source>
        <dbReference type="EMBL" id="CBI10031.1"/>
    </source>
</evidence>
<proteinExistence type="predicted"/>
<comment type="cofactor">
    <cofactor evidence="1">
        <name>Mn(2+)</name>
        <dbReference type="ChEBI" id="CHEBI:29035"/>
    </cofactor>
</comment>
<comment type="cofactor">
    <cofactor evidence="2">
        <name>Mg(2+)</name>
        <dbReference type="ChEBI" id="CHEBI:18420"/>
    </cofactor>
</comment>
<keyword evidence="12" id="KW-0239">DNA-directed DNA polymerase</keyword>